<dbReference type="FunCoup" id="D3B4X0">
    <property type="interactions" value="4"/>
</dbReference>
<proteinExistence type="predicted"/>
<gene>
    <name evidence="1" type="ORF">PPL_03446</name>
</gene>
<name>D3B4X0_HETP5</name>
<evidence type="ECO:0008006" key="3">
    <source>
        <dbReference type="Google" id="ProtNLM"/>
    </source>
</evidence>
<dbReference type="AlphaFoldDB" id="D3B4X0"/>
<dbReference type="InParanoid" id="D3B4X0"/>
<comment type="caution">
    <text evidence="1">The sequence shown here is derived from an EMBL/GenBank/DDBJ whole genome shotgun (WGS) entry which is preliminary data.</text>
</comment>
<organism evidence="1 2">
    <name type="scientific">Heterostelium pallidum (strain ATCC 26659 / Pp 5 / PN500)</name>
    <name type="common">Cellular slime mold</name>
    <name type="synonym">Polysphondylium pallidum</name>
    <dbReference type="NCBI Taxonomy" id="670386"/>
    <lineage>
        <taxon>Eukaryota</taxon>
        <taxon>Amoebozoa</taxon>
        <taxon>Evosea</taxon>
        <taxon>Eumycetozoa</taxon>
        <taxon>Dictyostelia</taxon>
        <taxon>Acytosteliales</taxon>
        <taxon>Acytosteliaceae</taxon>
        <taxon>Heterostelium</taxon>
    </lineage>
</organism>
<protein>
    <recommendedName>
        <fullName evidence="3">Ribosomal protein/NADH dehydrogenase domain-containing protein</fullName>
    </recommendedName>
</protein>
<dbReference type="InterPro" id="IPR036249">
    <property type="entry name" value="Thioredoxin-like_sf"/>
</dbReference>
<dbReference type="OMA" id="LYKAYCM"/>
<dbReference type="SUPFAM" id="SSF52833">
    <property type="entry name" value="Thioredoxin-like"/>
    <property type="match status" value="1"/>
</dbReference>
<reference evidence="1 2" key="1">
    <citation type="journal article" date="2011" name="Genome Res.">
        <title>Phylogeny-wide analysis of social amoeba genomes highlights ancient origins for complex intercellular communication.</title>
        <authorList>
            <person name="Heidel A.J."/>
            <person name="Lawal H.M."/>
            <person name="Felder M."/>
            <person name="Schilde C."/>
            <person name="Helps N.R."/>
            <person name="Tunggal B."/>
            <person name="Rivero F."/>
            <person name="John U."/>
            <person name="Schleicher M."/>
            <person name="Eichinger L."/>
            <person name="Platzer M."/>
            <person name="Noegel A.A."/>
            <person name="Schaap P."/>
            <person name="Gloeckner G."/>
        </authorList>
    </citation>
    <scope>NUCLEOTIDE SEQUENCE [LARGE SCALE GENOMIC DNA]</scope>
    <source>
        <strain evidence="2">ATCC 26659 / Pp 5 / PN500</strain>
    </source>
</reference>
<dbReference type="Proteomes" id="UP000001396">
    <property type="component" value="Unassembled WGS sequence"/>
</dbReference>
<keyword evidence="2" id="KW-1185">Reference proteome</keyword>
<sequence length="124" mass="14504">MQRFYKVLDLPKPKQYSALYKAYCMQKIYLYNTEKITFITSKYGKDVTGSRMFKYTYLEPFKYWNSDVQFEEKKMISGEPGVEIKKVDGTVHFIAGRGKTADQLITEVLEKADGKKINVNIPDY</sequence>
<dbReference type="GeneID" id="31358967"/>
<dbReference type="EMBL" id="ADBJ01000010">
    <property type="protein sequence ID" value="EFA84368.1"/>
    <property type="molecule type" value="Genomic_DNA"/>
</dbReference>
<evidence type="ECO:0000313" key="1">
    <source>
        <dbReference type="EMBL" id="EFA84368.1"/>
    </source>
</evidence>
<evidence type="ECO:0000313" key="2">
    <source>
        <dbReference type="Proteomes" id="UP000001396"/>
    </source>
</evidence>
<accession>D3B4X0</accession>
<dbReference type="RefSeq" id="XP_020436483.1">
    <property type="nucleotide sequence ID" value="XM_020574411.1"/>
</dbReference>